<evidence type="ECO:0000259" key="5">
    <source>
        <dbReference type="PROSITE" id="PS51077"/>
    </source>
</evidence>
<dbReference type="GO" id="GO:0045892">
    <property type="term" value="P:negative regulation of DNA-templated transcription"/>
    <property type="evidence" value="ECO:0007669"/>
    <property type="project" value="TreeGrafter"/>
</dbReference>
<feature type="region of interest" description="Disordered" evidence="4">
    <location>
        <begin position="1"/>
        <end position="22"/>
    </location>
</feature>
<dbReference type="AlphaFoldDB" id="A0A844YWL6"/>
<keyword evidence="8" id="KW-1185">Reference proteome</keyword>
<evidence type="ECO:0000256" key="3">
    <source>
        <dbReference type="ARBA" id="ARBA00023163"/>
    </source>
</evidence>
<keyword evidence="3" id="KW-0804">Transcription</keyword>
<dbReference type="GO" id="GO:0003700">
    <property type="term" value="F:DNA-binding transcription factor activity"/>
    <property type="evidence" value="ECO:0007669"/>
    <property type="project" value="TreeGrafter"/>
</dbReference>
<dbReference type="SUPFAM" id="SSF55781">
    <property type="entry name" value="GAF domain-like"/>
    <property type="match status" value="1"/>
</dbReference>
<dbReference type="Pfam" id="PF09339">
    <property type="entry name" value="HTH_IclR"/>
    <property type="match status" value="1"/>
</dbReference>
<evidence type="ECO:0000313" key="8">
    <source>
        <dbReference type="Proteomes" id="UP000466966"/>
    </source>
</evidence>
<reference evidence="7 8" key="1">
    <citation type="submission" date="2019-12" db="EMBL/GenBank/DDBJ databases">
        <title>Genomic-based taxomic classification of the family Erythrobacteraceae.</title>
        <authorList>
            <person name="Xu L."/>
        </authorList>
    </citation>
    <scope>NUCLEOTIDE SEQUENCE [LARGE SCALE GENOMIC DNA]</scope>
    <source>
        <strain evidence="7 8">M0322</strain>
    </source>
</reference>
<dbReference type="PROSITE" id="PS51077">
    <property type="entry name" value="HTH_ICLR"/>
    <property type="match status" value="1"/>
</dbReference>
<evidence type="ECO:0000256" key="1">
    <source>
        <dbReference type="ARBA" id="ARBA00023015"/>
    </source>
</evidence>
<dbReference type="InterPro" id="IPR005471">
    <property type="entry name" value="Tscrpt_reg_IclR_N"/>
</dbReference>
<dbReference type="SMART" id="SM00346">
    <property type="entry name" value="HTH_ICLR"/>
    <property type="match status" value="1"/>
</dbReference>
<evidence type="ECO:0000313" key="7">
    <source>
        <dbReference type="EMBL" id="MXO70133.1"/>
    </source>
</evidence>
<dbReference type="PANTHER" id="PTHR30136">
    <property type="entry name" value="HELIX-TURN-HELIX TRANSCRIPTIONAL REGULATOR, ICLR FAMILY"/>
    <property type="match status" value="1"/>
</dbReference>
<dbReference type="OrthoDB" id="9807558at2"/>
<dbReference type="Gene3D" id="1.10.10.10">
    <property type="entry name" value="Winged helix-like DNA-binding domain superfamily/Winged helix DNA-binding domain"/>
    <property type="match status" value="1"/>
</dbReference>
<dbReference type="InterPro" id="IPR036390">
    <property type="entry name" value="WH_DNA-bd_sf"/>
</dbReference>
<gene>
    <name evidence="7" type="ORF">GRI99_00625</name>
</gene>
<keyword evidence="1" id="KW-0805">Transcription regulation</keyword>
<dbReference type="Proteomes" id="UP000466966">
    <property type="component" value="Unassembled WGS sequence"/>
</dbReference>
<evidence type="ECO:0000259" key="6">
    <source>
        <dbReference type="PROSITE" id="PS51078"/>
    </source>
</evidence>
<dbReference type="Gene3D" id="3.30.450.40">
    <property type="match status" value="1"/>
</dbReference>
<dbReference type="GO" id="GO:0003677">
    <property type="term" value="F:DNA binding"/>
    <property type="evidence" value="ECO:0007669"/>
    <property type="project" value="UniProtKB-KW"/>
</dbReference>
<dbReference type="EMBL" id="WTYV01000001">
    <property type="protein sequence ID" value="MXO70133.1"/>
    <property type="molecule type" value="Genomic_DNA"/>
</dbReference>
<proteinExistence type="predicted"/>
<dbReference type="InterPro" id="IPR036388">
    <property type="entry name" value="WH-like_DNA-bd_sf"/>
</dbReference>
<dbReference type="Pfam" id="PF01614">
    <property type="entry name" value="IclR_C"/>
    <property type="match status" value="1"/>
</dbReference>
<dbReference type="InterPro" id="IPR029016">
    <property type="entry name" value="GAF-like_dom_sf"/>
</dbReference>
<protein>
    <submittedName>
        <fullName evidence="7">Helix-turn-helix domain-containing protein</fullName>
    </submittedName>
</protein>
<keyword evidence="2" id="KW-0238">DNA-binding</keyword>
<accession>A0A844YWL6</accession>
<organism evidence="7 8">
    <name type="scientific">Alteraurantiacibacter buctensis</name>
    <dbReference type="NCBI Taxonomy" id="1503981"/>
    <lineage>
        <taxon>Bacteria</taxon>
        <taxon>Pseudomonadati</taxon>
        <taxon>Pseudomonadota</taxon>
        <taxon>Alphaproteobacteria</taxon>
        <taxon>Sphingomonadales</taxon>
        <taxon>Erythrobacteraceae</taxon>
        <taxon>Alteraurantiacibacter</taxon>
    </lineage>
</organism>
<evidence type="ECO:0000256" key="2">
    <source>
        <dbReference type="ARBA" id="ARBA00023125"/>
    </source>
</evidence>
<sequence>MNEGVQQAQGANQSSPSQSSQVKSATRTLDIIEYVVASGRALVAQEIATALGIPVSSLSYLLSTLVEREYLVRDGRRYSAGPGLARLQASDRGFTLADRAAPLVRTLRVQLNETTSFFIRDGWEVEAIVTESSEQALRYSVPQGRRLPMHALASGKALLGALDDAELDRYFRESERGKFTPSTVTDEKTLRRQIREARKTGYAMTDEEFSLGIVGIARLVLMNGEPVGSLSVAVPKVRFTDDLHARVADLLDRTAGLLEAS</sequence>
<comment type="caution">
    <text evidence="7">The sequence shown here is derived from an EMBL/GenBank/DDBJ whole genome shotgun (WGS) entry which is preliminary data.</text>
</comment>
<name>A0A844YWL6_9SPHN</name>
<dbReference type="PANTHER" id="PTHR30136:SF24">
    <property type="entry name" value="HTH-TYPE TRANSCRIPTIONAL REPRESSOR ALLR"/>
    <property type="match status" value="1"/>
</dbReference>
<feature type="domain" description="HTH iclR-type" evidence="5">
    <location>
        <begin position="22"/>
        <end position="82"/>
    </location>
</feature>
<dbReference type="RefSeq" id="WP_160770086.1">
    <property type="nucleotide sequence ID" value="NZ_WTYV01000001.1"/>
</dbReference>
<dbReference type="InterPro" id="IPR014757">
    <property type="entry name" value="Tscrpt_reg_IclR_C"/>
</dbReference>
<dbReference type="InterPro" id="IPR050707">
    <property type="entry name" value="HTH_MetabolicPath_Reg"/>
</dbReference>
<feature type="domain" description="IclR-ED" evidence="6">
    <location>
        <begin position="83"/>
        <end position="261"/>
    </location>
</feature>
<evidence type="ECO:0000256" key="4">
    <source>
        <dbReference type="SAM" id="MobiDB-lite"/>
    </source>
</evidence>
<dbReference type="SUPFAM" id="SSF46785">
    <property type="entry name" value="Winged helix' DNA-binding domain"/>
    <property type="match status" value="1"/>
</dbReference>
<dbReference type="PROSITE" id="PS51078">
    <property type="entry name" value="ICLR_ED"/>
    <property type="match status" value="1"/>
</dbReference>